<dbReference type="Proteomes" id="UP000276506">
    <property type="component" value="Unassembled WGS sequence"/>
</dbReference>
<keyword evidence="1" id="KW-1133">Transmembrane helix</keyword>
<dbReference type="RefSeq" id="WP_125877928.1">
    <property type="nucleotide sequence ID" value="NZ_RHQL01000010.1"/>
</dbReference>
<dbReference type="AlphaFoldDB" id="A0A427DYD3"/>
<name>A0A427DYD3_9GAMM</name>
<comment type="caution">
    <text evidence="2">The sequence shown here is derived from an EMBL/GenBank/DDBJ whole genome shotgun (WGS) entry which is preliminary data.</text>
</comment>
<protein>
    <submittedName>
        <fullName evidence="2">Uncharacterized protein</fullName>
    </submittedName>
</protein>
<feature type="transmembrane region" description="Helical" evidence="1">
    <location>
        <begin position="87"/>
        <end position="108"/>
    </location>
</feature>
<organism evidence="2 3">
    <name type="scientific">Stutzerimonas xanthomarina</name>
    <dbReference type="NCBI Taxonomy" id="271420"/>
    <lineage>
        <taxon>Bacteria</taxon>
        <taxon>Pseudomonadati</taxon>
        <taxon>Pseudomonadota</taxon>
        <taxon>Gammaproteobacteria</taxon>
        <taxon>Pseudomonadales</taxon>
        <taxon>Pseudomonadaceae</taxon>
        <taxon>Stutzerimonas</taxon>
    </lineage>
</organism>
<evidence type="ECO:0000313" key="2">
    <source>
        <dbReference type="EMBL" id="RRV08774.1"/>
    </source>
</evidence>
<gene>
    <name evidence="2" type="ORF">EGJ28_16010</name>
</gene>
<proteinExistence type="predicted"/>
<accession>A0A427DYD3</accession>
<sequence length="119" mass="12728">MTKTTNSQVKCTPGSFTRGLKIWYRSVMLPNLGIAAGDVAVICAFALTAAIIVHIFFPLGLILLRLFSPESTADMSLLAFDNSVEQLLPIASIGALPIGALVVLVSWVRNLCTMGTQHP</sequence>
<keyword evidence="1" id="KW-0472">Membrane</keyword>
<keyword evidence="1" id="KW-0812">Transmembrane</keyword>
<evidence type="ECO:0000313" key="3">
    <source>
        <dbReference type="Proteomes" id="UP000276506"/>
    </source>
</evidence>
<reference evidence="2 3" key="1">
    <citation type="submission" date="2018-10" db="EMBL/GenBank/DDBJ databases">
        <title>Transmission dynamics of multidrug resistant bacteria on intensive care unit surfaces.</title>
        <authorList>
            <person name="D'Souza A.W."/>
            <person name="Potter R.F."/>
            <person name="Wallace M."/>
            <person name="Shupe A."/>
            <person name="Patel S."/>
            <person name="Sun S."/>
            <person name="Gul D."/>
            <person name="Kwon J.H."/>
            <person name="Andleeb S."/>
            <person name="Burnham C.-A.D."/>
            <person name="Dantas G."/>
        </authorList>
    </citation>
    <scope>NUCLEOTIDE SEQUENCE [LARGE SCALE GENOMIC DNA]</scope>
    <source>
        <strain evidence="2 3">PX_177</strain>
    </source>
</reference>
<feature type="transmembrane region" description="Helical" evidence="1">
    <location>
        <begin position="39"/>
        <end position="67"/>
    </location>
</feature>
<evidence type="ECO:0000256" key="1">
    <source>
        <dbReference type="SAM" id="Phobius"/>
    </source>
</evidence>
<dbReference type="EMBL" id="RHQL01000010">
    <property type="protein sequence ID" value="RRV08774.1"/>
    <property type="molecule type" value="Genomic_DNA"/>
</dbReference>